<evidence type="ECO:0000256" key="4">
    <source>
        <dbReference type="ARBA" id="ARBA00022807"/>
    </source>
</evidence>
<organism evidence="7 8">
    <name type="scientific">Asparagus officinalis</name>
    <name type="common">Garden asparagus</name>
    <dbReference type="NCBI Taxonomy" id="4686"/>
    <lineage>
        <taxon>Eukaryota</taxon>
        <taxon>Viridiplantae</taxon>
        <taxon>Streptophyta</taxon>
        <taxon>Embryophyta</taxon>
        <taxon>Tracheophyta</taxon>
        <taxon>Spermatophyta</taxon>
        <taxon>Magnoliopsida</taxon>
        <taxon>Liliopsida</taxon>
        <taxon>Asparagales</taxon>
        <taxon>Asparagaceae</taxon>
        <taxon>Asparagoideae</taxon>
        <taxon>Asparagus</taxon>
    </lineage>
</organism>
<dbReference type="PROSITE" id="PS50600">
    <property type="entry name" value="ULP_PROTEASE"/>
    <property type="match status" value="1"/>
</dbReference>
<evidence type="ECO:0000256" key="5">
    <source>
        <dbReference type="SAM" id="Phobius"/>
    </source>
</evidence>
<dbReference type="Gramene" id="ONK72871">
    <property type="protein sequence ID" value="ONK72871"/>
    <property type="gene ID" value="A4U43_C04F24270"/>
</dbReference>
<evidence type="ECO:0000256" key="1">
    <source>
        <dbReference type="ARBA" id="ARBA00005234"/>
    </source>
</evidence>
<feature type="transmembrane region" description="Helical" evidence="5">
    <location>
        <begin position="282"/>
        <end position="303"/>
    </location>
</feature>
<keyword evidence="8" id="KW-1185">Reference proteome</keyword>
<evidence type="ECO:0000256" key="3">
    <source>
        <dbReference type="ARBA" id="ARBA00022801"/>
    </source>
</evidence>
<evidence type="ECO:0000259" key="6">
    <source>
        <dbReference type="PROSITE" id="PS50600"/>
    </source>
</evidence>
<dbReference type="Proteomes" id="UP000243459">
    <property type="component" value="Chromosome 4"/>
</dbReference>
<reference evidence="8" key="1">
    <citation type="journal article" date="2017" name="Nat. Commun.">
        <title>The asparagus genome sheds light on the origin and evolution of a young Y chromosome.</title>
        <authorList>
            <person name="Harkess A."/>
            <person name="Zhou J."/>
            <person name="Xu C."/>
            <person name="Bowers J.E."/>
            <person name="Van der Hulst R."/>
            <person name="Ayyampalayam S."/>
            <person name="Mercati F."/>
            <person name="Riccardi P."/>
            <person name="McKain M.R."/>
            <person name="Kakrana A."/>
            <person name="Tang H."/>
            <person name="Ray J."/>
            <person name="Groenendijk J."/>
            <person name="Arikit S."/>
            <person name="Mathioni S.M."/>
            <person name="Nakano M."/>
            <person name="Shan H."/>
            <person name="Telgmann-Rauber A."/>
            <person name="Kanno A."/>
            <person name="Yue Z."/>
            <person name="Chen H."/>
            <person name="Li W."/>
            <person name="Chen Y."/>
            <person name="Xu X."/>
            <person name="Zhang Y."/>
            <person name="Luo S."/>
            <person name="Chen H."/>
            <person name="Gao J."/>
            <person name="Mao Z."/>
            <person name="Pires J.C."/>
            <person name="Luo M."/>
            <person name="Kudrna D."/>
            <person name="Wing R.A."/>
            <person name="Meyers B.C."/>
            <person name="Yi K."/>
            <person name="Kong H."/>
            <person name="Lavrijsen P."/>
            <person name="Sunseri F."/>
            <person name="Falavigna A."/>
            <person name="Ye Y."/>
            <person name="Leebens-Mack J.H."/>
            <person name="Chen G."/>
        </authorList>
    </citation>
    <scope>NUCLEOTIDE SEQUENCE [LARGE SCALE GENOMIC DNA]</scope>
    <source>
        <strain evidence="8">cv. DH0086</strain>
    </source>
</reference>
<dbReference type="Gene3D" id="3.40.395.10">
    <property type="entry name" value="Adenoviral Proteinase, Chain A"/>
    <property type="match status" value="1"/>
</dbReference>
<dbReference type="GO" id="GO:0019784">
    <property type="term" value="F:deNEDDylase activity"/>
    <property type="evidence" value="ECO:0007669"/>
    <property type="project" value="InterPro"/>
</dbReference>
<keyword evidence="4" id="KW-0788">Thiol protease</keyword>
<keyword evidence="5" id="KW-1133">Transmembrane helix</keyword>
<dbReference type="EMBL" id="CM007384">
    <property type="protein sequence ID" value="ONK72871.1"/>
    <property type="molecule type" value="Genomic_DNA"/>
</dbReference>
<evidence type="ECO:0000313" key="8">
    <source>
        <dbReference type="Proteomes" id="UP000243459"/>
    </source>
</evidence>
<keyword evidence="5" id="KW-0472">Membrane</keyword>
<proteinExistence type="inferred from homology"/>
<dbReference type="GO" id="GO:0008234">
    <property type="term" value="F:cysteine-type peptidase activity"/>
    <property type="evidence" value="ECO:0007669"/>
    <property type="project" value="UniProtKB-KW"/>
</dbReference>
<keyword evidence="5" id="KW-0812">Transmembrane</keyword>
<dbReference type="SUPFAM" id="SSF54001">
    <property type="entry name" value="Cysteine proteinases"/>
    <property type="match status" value="1"/>
</dbReference>
<evidence type="ECO:0000313" key="7">
    <source>
        <dbReference type="EMBL" id="ONK72871.1"/>
    </source>
</evidence>
<keyword evidence="2" id="KW-0645">Protease</keyword>
<dbReference type="GO" id="GO:0006508">
    <property type="term" value="P:proteolysis"/>
    <property type="evidence" value="ECO:0007669"/>
    <property type="project" value="UniProtKB-KW"/>
</dbReference>
<name>A0A5P1F890_ASPOF</name>
<dbReference type="InterPro" id="IPR038765">
    <property type="entry name" value="Papain-like_cys_pep_sf"/>
</dbReference>
<accession>A0A5P1F890</accession>
<comment type="similarity">
    <text evidence="1">Belongs to the peptidase C48 family.</text>
</comment>
<dbReference type="AlphaFoldDB" id="A0A5P1F890"/>
<dbReference type="GO" id="GO:0000338">
    <property type="term" value="P:protein deneddylation"/>
    <property type="evidence" value="ECO:0007669"/>
    <property type="project" value="TreeGrafter"/>
</dbReference>
<evidence type="ECO:0000256" key="2">
    <source>
        <dbReference type="ARBA" id="ARBA00022670"/>
    </source>
</evidence>
<feature type="domain" description="Ubiquitin-like protease family profile" evidence="6">
    <location>
        <begin position="99"/>
        <end position="266"/>
    </location>
</feature>
<dbReference type="InterPro" id="IPR003653">
    <property type="entry name" value="Peptidase_C48_C"/>
</dbReference>
<dbReference type="PANTHER" id="PTHR46468:SF1">
    <property type="entry name" value="SENTRIN-SPECIFIC PROTEASE 8"/>
    <property type="match status" value="1"/>
</dbReference>
<sequence>MRKLNDDGSFDGIFDVFGGIIRDVPDLPKEVTKKKRVIQILDSPEGTPKKKCINEEGFIPRSRSYPGKTLVSDYEDKVIDNFLQLKMTSDTYVWKCAEASVSRLDAYRLLTGGELSDDVIDAIVIRLCYKIETTNSYDRKIHGTRPWLAQAFLKGTIEMMAKRMKENVSQQKFCECERILIPIVSSEHWHMVELVREEKKFYHYSSIKSSLYTADAAKFKNKFMSFIESNWTLGKLEHHELVSVAAPQQGPTLDCGIFVIEFINSIVEKRSITISQGKCAKYRAKFCAALLVGVILLVVLFAAKKCKDLTKQSLSITSSTISAYSSSRRSHQDAPLKSFVGESN</sequence>
<dbReference type="PANTHER" id="PTHR46468">
    <property type="entry name" value="SENTRIN-SPECIFIC PROTEASE 8"/>
    <property type="match status" value="1"/>
</dbReference>
<keyword evidence="3" id="KW-0378">Hydrolase</keyword>
<gene>
    <name evidence="7" type="ORF">A4U43_C04F24270</name>
</gene>
<dbReference type="InterPro" id="IPR044613">
    <property type="entry name" value="Nep1/2-like"/>
</dbReference>
<dbReference type="Pfam" id="PF02902">
    <property type="entry name" value="Peptidase_C48"/>
    <property type="match status" value="1"/>
</dbReference>
<protein>
    <recommendedName>
        <fullName evidence="6">Ubiquitin-like protease family profile domain-containing protein</fullName>
    </recommendedName>
</protein>